<dbReference type="InterPro" id="IPR008767">
    <property type="entry name" value="Phage_SPP1_head-tail_adaptor"/>
</dbReference>
<name>A0A327SAN1_9SPHI</name>
<evidence type="ECO:0000313" key="2">
    <source>
        <dbReference type="Proteomes" id="UP000249754"/>
    </source>
</evidence>
<protein>
    <submittedName>
        <fullName evidence="1">SPP1 family predicted phage head-tail adaptor</fullName>
    </submittedName>
</protein>
<accession>A0A327SAN1</accession>
<dbReference type="RefSeq" id="WP_111635550.1">
    <property type="nucleotide sequence ID" value="NZ_QLLR01000028.1"/>
</dbReference>
<reference evidence="1 2" key="1">
    <citation type="submission" date="2018-06" db="EMBL/GenBank/DDBJ databases">
        <title>Genomic Encyclopedia of Archaeal and Bacterial Type Strains, Phase II (KMG-II): from individual species to whole genera.</title>
        <authorList>
            <person name="Goeker M."/>
        </authorList>
    </citation>
    <scope>NUCLEOTIDE SEQUENCE [LARGE SCALE GENOMIC DNA]</scope>
    <source>
        <strain evidence="1 2">DSM 14825</strain>
    </source>
</reference>
<dbReference type="Pfam" id="PF05521">
    <property type="entry name" value="Phage_HCP"/>
    <property type="match status" value="1"/>
</dbReference>
<sequence length="122" mass="14275">MKNAVKYNKLIKFWKADQISDGQGGTYPSYTFLFTDNANIIAKTEKRGLQQGQLVLVGYFHISIRFRQDIDIDKSMLIKSGNQYYTIHSIINDQDREYQLVCTTSDNNKEVFMIENPYENFK</sequence>
<evidence type="ECO:0000313" key="1">
    <source>
        <dbReference type="EMBL" id="RAJ24994.1"/>
    </source>
</evidence>
<dbReference type="InterPro" id="IPR038666">
    <property type="entry name" value="SSP1_head-tail_sf"/>
</dbReference>
<dbReference type="NCBIfam" id="TIGR01563">
    <property type="entry name" value="gp16_SPP1"/>
    <property type="match status" value="1"/>
</dbReference>
<dbReference type="OrthoDB" id="9947282at2"/>
<proteinExistence type="predicted"/>
<dbReference type="Proteomes" id="UP000249754">
    <property type="component" value="Unassembled WGS sequence"/>
</dbReference>
<dbReference type="EMBL" id="QLLR01000028">
    <property type="protein sequence ID" value="RAJ24994.1"/>
    <property type="molecule type" value="Genomic_DNA"/>
</dbReference>
<organism evidence="1 2">
    <name type="scientific">Pedobacter cryoconitis</name>
    <dbReference type="NCBI Taxonomy" id="188932"/>
    <lineage>
        <taxon>Bacteria</taxon>
        <taxon>Pseudomonadati</taxon>
        <taxon>Bacteroidota</taxon>
        <taxon>Sphingobacteriia</taxon>
        <taxon>Sphingobacteriales</taxon>
        <taxon>Sphingobacteriaceae</taxon>
        <taxon>Pedobacter</taxon>
    </lineage>
</organism>
<gene>
    <name evidence="1" type="ORF">LY11_04181</name>
</gene>
<dbReference type="AlphaFoldDB" id="A0A327SAN1"/>
<dbReference type="Gene3D" id="2.40.10.270">
    <property type="entry name" value="Bacteriophage SPP1 head-tail adaptor protein"/>
    <property type="match status" value="1"/>
</dbReference>
<comment type="caution">
    <text evidence="1">The sequence shown here is derived from an EMBL/GenBank/DDBJ whole genome shotgun (WGS) entry which is preliminary data.</text>
</comment>